<feature type="compositionally biased region" description="Acidic residues" evidence="2">
    <location>
        <begin position="829"/>
        <end position="842"/>
    </location>
</feature>
<reference evidence="3 4" key="1">
    <citation type="journal article" date="2018" name="IMA Fungus">
        <title>IMA Genome-F 9: Draft genome sequence of Annulohypoxylon stygium, Aspergillus mulundensis, Berkeleyomyces basicola (syn. Thielaviopsis basicola), Ceratocystis smalleyi, two Cercospora beticola strains, Coleophoma cylindrospora, Fusarium fracticaudum, Phialophora cf. hyalina, and Morchella septimelata.</title>
        <authorList>
            <person name="Wingfield B.D."/>
            <person name="Bills G.F."/>
            <person name="Dong Y."/>
            <person name="Huang W."/>
            <person name="Nel W.J."/>
            <person name="Swalarsk-Parry B.S."/>
            <person name="Vaghefi N."/>
            <person name="Wilken P.M."/>
            <person name="An Z."/>
            <person name="de Beer Z.W."/>
            <person name="De Vos L."/>
            <person name="Chen L."/>
            <person name="Duong T.A."/>
            <person name="Gao Y."/>
            <person name="Hammerbacher A."/>
            <person name="Kikkert J.R."/>
            <person name="Li Y."/>
            <person name="Li H."/>
            <person name="Li K."/>
            <person name="Li Q."/>
            <person name="Liu X."/>
            <person name="Ma X."/>
            <person name="Naidoo K."/>
            <person name="Pethybridge S.J."/>
            <person name="Sun J."/>
            <person name="Steenkamp E.T."/>
            <person name="van der Nest M.A."/>
            <person name="van Wyk S."/>
            <person name="Wingfield M.J."/>
            <person name="Xiong C."/>
            <person name="Yue Q."/>
            <person name="Zhang X."/>
        </authorList>
    </citation>
    <scope>NUCLEOTIDE SEQUENCE [LARGE SCALE GENOMIC DNA]</scope>
    <source>
        <strain evidence="3 4">BP5796</strain>
    </source>
</reference>
<keyword evidence="1" id="KW-0175">Coiled coil</keyword>
<dbReference type="AlphaFoldDB" id="A0A3D8SXR4"/>
<feature type="compositionally biased region" description="Polar residues" evidence="2">
    <location>
        <begin position="898"/>
        <end position="911"/>
    </location>
</feature>
<feature type="compositionally biased region" description="Acidic residues" evidence="2">
    <location>
        <begin position="859"/>
        <end position="873"/>
    </location>
</feature>
<name>A0A3D8SXR4_9HELO</name>
<keyword evidence="4" id="KW-1185">Reference proteome</keyword>
<feature type="compositionally biased region" description="Polar residues" evidence="2">
    <location>
        <begin position="28"/>
        <end position="55"/>
    </location>
</feature>
<dbReference type="Proteomes" id="UP000256328">
    <property type="component" value="Unassembled WGS sequence"/>
</dbReference>
<gene>
    <name evidence="3" type="ORF">BP5796_02268</name>
</gene>
<feature type="region of interest" description="Disordered" evidence="2">
    <location>
        <begin position="20"/>
        <end position="60"/>
    </location>
</feature>
<evidence type="ECO:0000256" key="1">
    <source>
        <dbReference type="SAM" id="Coils"/>
    </source>
</evidence>
<evidence type="ECO:0000313" key="4">
    <source>
        <dbReference type="Proteomes" id="UP000256328"/>
    </source>
</evidence>
<feature type="region of interest" description="Disordered" evidence="2">
    <location>
        <begin position="654"/>
        <end position="697"/>
    </location>
</feature>
<dbReference type="EMBL" id="PDLN01000003">
    <property type="protein sequence ID" value="RDW91103.1"/>
    <property type="molecule type" value="Genomic_DNA"/>
</dbReference>
<evidence type="ECO:0000313" key="3">
    <source>
        <dbReference type="EMBL" id="RDW91103.1"/>
    </source>
</evidence>
<feature type="region of interest" description="Disordered" evidence="2">
    <location>
        <begin position="737"/>
        <end position="911"/>
    </location>
</feature>
<feature type="compositionally biased region" description="Low complexity" evidence="2">
    <location>
        <begin position="671"/>
        <end position="685"/>
    </location>
</feature>
<dbReference type="OrthoDB" id="5427134at2759"/>
<accession>A0A3D8SXR4</accession>
<comment type="caution">
    <text evidence="3">The sequence shown here is derived from an EMBL/GenBank/DDBJ whole genome shotgun (WGS) entry which is preliminary data.</text>
</comment>
<feature type="compositionally biased region" description="Polar residues" evidence="2">
    <location>
        <begin position="654"/>
        <end position="670"/>
    </location>
</feature>
<organism evidence="3 4">
    <name type="scientific">Coleophoma crateriformis</name>
    <dbReference type="NCBI Taxonomy" id="565419"/>
    <lineage>
        <taxon>Eukaryota</taxon>
        <taxon>Fungi</taxon>
        <taxon>Dikarya</taxon>
        <taxon>Ascomycota</taxon>
        <taxon>Pezizomycotina</taxon>
        <taxon>Leotiomycetes</taxon>
        <taxon>Helotiales</taxon>
        <taxon>Dermateaceae</taxon>
        <taxon>Coleophoma</taxon>
    </lineage>
</organism>
<protein>
    <submittedName>
        <fullName evidence="3">Uncharacterized protein</fullName>
    </submittedName>
</protein>
<feature type="compositionally biased region" description="Basic and acidic residues" evidence="2">
    <location>
        <begin position="884"/>
        <end position="897"/>
    </location>
</feature>
<feature type="compositionally biased region" description="Basic and acidic residues" evidence="2">
    <location>
        <begin position="849"/>
        <end position="858"/>
    </location>
</feature>
<proteinExistence type="predicted"/>
<sequence length="938" mass="103689">MLSSPRAGWCMCEHHACFHDHDPPGEVRQQTTGEHTEARPTSVNQRESATTQKPMNVQPDYGQLGAFNIGRIQTPDQSLPDTLQFDRYINSGPASNPGGLPPIPSQCLMSQATSVAGSVERASYSRPFGGLGLQTLSHVSKQNPGMTAPKAVESQQHNGGLVQIYEDCAGPGFMQSLTEIATPSLRLSQEADNAATFDENIAGVEASLQKIADARAQNPLNRALQTVDGPPGLQRSQSDTAALVSSGAVAPDDCDYLLPRVRSIVNHVATYPITMQNHETRLDLLENASFCNSGVDELHERHDHLDTRVVDLEGRMEEVEKAHAALNDASSHGSGHRFDESMDSRMSDASVASNSEKAHYRSRLEALEARVSDLQALAVPSYKDPWVVEVVFLPFGARLMGIWSTKHTMTQRSRTLSIPSDDWTQTQDNTLAIAQARLTDHGIEPCWENSATDDVQAWLMPRACGVGSRVDERLRSRGLVKTIHIHGPDARDVQAAMMSAFGDLPAQIGGAHGHASLPSSLYQFRGLQLPWVPLRKVHKDSCLRFLESSEMLTPALWTVPWLQSSVAMRTSTRVRRLYVTQRDSYIQHLGEDVADWTWQKLRELPRVYPESQSSAEVPEADAQEACWEFDERLDPPISVHSSFVSQHSSLSIRSVQQTEVAEPTSPSDHFSSAAASPVASTAPTSMVPVTRPISPLKERHPFRPLHVRTSSMSALMPAKSSPLSQGTSMSKRRIASFDHETHSSPVQIVQAVNLKRRRISRSPSRPRDTPRWSIGPPSPYALEDVNPMERKRGTTPFAYATPHSNAPYTDPLRYANDDEDDNGSTTDEIPQDEDYYVEENYDSDSGSDNLHDQSHQPDELWEGVEDEATEDDSFQNTNQMVLVGRDENEGYEDDNRSDISSQPSEYPSTQPLSNMFAAATSAGFRIHVDDEMYEDDDA</sequence>
<feature type="coiled-coil region" evidence="1">
    <location>
        <begin position="302"/>
        <end position="329"/>
    </location>
</feature>
<evidence type="ECO:0000256" key="2">
    <source>
        <dbReference type="SAM" id="MobiDB-lite"/>
    </source>
</evidence>